<evidence type="ECO:0000313" key="2">
    <source>
        <dbReference type="EMBL" id="OOE91040.1"/>
    </source>
</evidence>
<reference evidence="3" key="1">
    <citation type="submission" date="2017-01" db="EMBL/GenBank/DDBJ databases">
        <title>Draft genome of the species Salinivibrio sharmensis.</title>
        <authorList>
            <person name="Lopez-Hermoso C."/>
            <person name="De La Haba R."/>
            <person name="Sanchez-Porro C."/>
            <person name="Ventosa A."/>
        </authorList>
    </citation>
    <scope>NUCLEOTIDE SEQUENCE [LARGE SCALE GENOMIC DNA]</scope>
    <source>
        <strain evidence="3">CBH463</strain>
    </source>
</reference>
<keyword evidence="3" id="KW-1185">Reference proteome</keyword>
<evidence type="ECO:0000259" key="1">
    <source>
        <dbReference type="Pfam" id="PF12728"/>
    </source>
</evidence>
<organism evidence="2 3">
    <name type="scientific">Salinivibrio sharmensis</name>
    <dbReference type="NCBI Taxonomy" id="390883"/>
    <lineage>
        <taxon>Bacteria</taxon>
        <taxon>Pseudomonadati</taxon>
        <taxon>Pseudomonadota</taxon>
        <taxon>Gammaproteobacteria</taxon>
        <taxon>Vibrionales</taxon>
        <taxon>Vibrionaceae</taxon>
        <taxon>Salinivibrio</taxon>
    </lineage>
</organism>
<dbReference type="Pfam" id="PF12728">
    <property type="entry name" value="HTH_17"/>
    <property type="match status" value="1"/>
</dbReference>
<dbReference type="NCBIfam" id="TIGR01764">
    <property type="entry name" value="excise"/>
    <property type="match status" value="1"/>
</dbReference>
<dbReference type="Proteomes" id="UP000188627">
    <property type="component" value="Unassembled WGS sequence"/>
</dbReference>
<dbReference type="InterPro" id="IPR010093">
    <property type="entry name" value="SinI_DNA-bd"/>
</dbReference>
<evidence type="ECO:0000313" key="3">
    <source>
        <dbReference type="Proteomes" id="UP000188627"/>
    </source>
</evidence>
<name>A0ABX3KLD9_9GAMM</name>
<accession>A0ABX3KLD9</accession>
<keyword evidence="2" id="KW-0238">DNA-binding</keyword>
<gene>
    <name evidence="2" type="ORF">BZG74_01230</name>
</gene>
<dbReference type="InterPro" id="IPR041657">
    <property type="entry name" value="HTH_17"/>
</dbReference>
<dbReference type="RefSeq" id="WP_077770998.1">
    <property type="nucleotide sequence ID" value="NZ_MUFC01000001.1"/>
</dbReference>
<feature type="domain" description="Helix-turn-helix" evidence="1">
    <location>
        <begin position="77"/>
        <end position="124"/>
    </location>
</feature>
<comment type="caution">
    <text evidence="2">The sequence shown here is derived from an EMBL/GenBank/DDBJ whole genome shotgun (WGS) entry which is preliminary data.</text>
</comment>
<sequence>MTTLPSAEEITLAKLSSQALSAVIETNGEAQKIHVVDKSGQSHEVTIPSSALNMMIEVLTQLGHGNSVSITPIQAELTTQEGADMLNMSRPTFIKLLDANEIPYSRKGNRRKVAYADLMAYKNRLEEKRLAALAELSALDQEMDMGY</sequence>
<dbReference type="EMBL" id="MUFC01000001">
    <property type="protein sequence ID" value="OOE91040.1"/>
    <property type="molecule type" value="Genomic_DNA"/>
</dbReference>
<dbReference type="GO" id="GO:0003677">
    <property type="term" value="F:DNA binding"/>
    <property type="evidence" value="ECO:0007669"/>
    <property type="project" value="UniProtKB-KW"/>
</dbReference>
<protein>
    <submittedName>
        <fullName evidence="2">DNA-binding protein</fullName>
    </submittedName>
</protein>
<proteinExistence type="predicted"/>